<comment type="caution">
    <text evidence="1">The sequence shown here is derived from an EMBL/GenBank/DDBJ whole genome shotgun (WGS) entry which is preliminary data.</text>
</comment>
<proteinExistence type="predicted"/>
<protein>
    <recommendedName>
        <fullName evidence="2">Protein containing DUF58</fullName>
    </recommendedName>
</protein>
<feature type="non-terminal residue" evidence="1">
    <location>
        <position position="164"/>
    </location>
</feature>
<organism evidence="1">
    <name type="scientific">mine drainage metagenome</name>
    <dbReference type="NCBI Taxonomy" id="410659"/>
    <lineage>
        <taxon>unclassified sequences</taxon>
        <taxon>metagenomes</taxon>
        <taxon>ecological metagenomes</taxon>
    </lineage>
</organism>
<sequence length="164" mass="17969">VLLVDTFTEAVLPDVISVAVSLADTYMRRHDRLGLIAFGGILDWVEPGTGPSHLERIRQSLLSSTAYFSYAWKTAEVIPRRLFPGGCLVLAVSPLGDPRFAATIASLRSRGLDLAVIEVEPAPPDADPSYPAESLARRIVSMERLELRRRFWRLGVAVATVEGP</sequence>
<reference evidence="1" key="2">
    <citation type="journal article" date="2014" name="ISME J.">
        <title>Microbial stratification in low pH oxic and suboxic macroscopic growths along an acid mine drainage.</title>
        <authorList>
            <person name="Mendez-Garcia C."/>
            <person name="Mesa V."/>
            <person name="Sprenger R.R."/>
            <person name="Richter M."/>
            <person name="Diez M.S."/>
            <person name="Solano J."/>
            <person name="Bargiela R."/>
            <person name="Golyshina O.V."/>
            <person name="Manteca A."/>
            <person name="Ramos J.L."/>
            <person name="Gallego J.R."/>
            <person name="Llorente I."/>
            <person name="Martins Dos Santos V.A."/>
            <person name="Jensen O.N."/>
            <person name="Pelaez A.I."/>
            <person name="Sanchez J."/>
            <person name="Ferrer M."/>
        </authorList>
    </citation>
    <scope>NUCLEOTIDE SEQUENCE</scope>
</reference>
<reference evidence="1" key="1">
    <citation type="submission" date="2013-08" db="EMBL/GenBank/DDBJ databases">
        <authorList>
            <person name="Mendez C."/>
            <person name="Richter M."/>
            <person name="Ferrer M."/>
            <person name="Sanchez J."/>
        </authorList>
    </citation>
    <scope>NUCLEOTIDE SEQUENCE</scope>
</reference>
<name>T0ZUJ4_9ZZZZ</name>
<feature type="non-terminal residue" evidence="1">
    <location>
        <position position="1"/>
    </location>
</feature>
<dbReference type="PANTHER" id="PTHR33608">
    <property type="entry name" value="BLL2464 PROTEIN"/>
    <property type="match status" value="1"/>
</dbReference>
<accession>T0ZUJ4</accession>
<gene>
    <name evidence="1" type="ORF">B2A_06749</name>
</gene>
<dbReference type="PANTHER" id="PTHR33608:SF14">
    <property type="entry name" value="POSSIBLE CONSERVED SECRETED PROTEIN"/>
    <property type="match status" value="1"/>
</dbReference>
<dbReference type="EMBL" id="AUZZ01004800">
    <property type="protein sequence ID" value="EQD51941.1"/>
    <property type="molecule type" value="Genomic_DNA"/>
</dbReference>
<evidence type="ECO:0008006" key="2">
    <source>
        <dbReference type="Google" id="ProtNLM"/>
    </source>
</evidence>
<dbReference type="AlphaFoldDB" id="T0ZUJ4"/>
<evidence type="ECO:0000313" key="1">
    <source>
        <dbReference type="EMBL" id="EQD51941.1"/>
    </source>
</evidence>